<proteinExistence type="predicted"/>
<sequence length="37" mass="4280">MIYLQKILKFRVGVDGLSLYQTIKTPLAIIYPNNIKN</sequence>
<dbReference type="EMBL" id="UINC01017466">
    <property type="protein sequence ID" value="SVA72450.1"/>
    <property type="molecule type" value="Genomic_DNA"/>
</dbReference>
<gene>
    <name evidence="1" type="ORF">METZ01_LOCUS125304</name>
</gene>
<reference evidence="1" key="1">
    <citation type="submission" date="2018-05" db="EMBL/GenBank/DDBJ databases">
        <authorList>
            <person name="Lanie J.A."/>
            <person name="Ng W.-L."/>
            <person name="Kazmierczak K.M."/>
            <person name="Andrzejewski T.M."/>
            <person name="Davidsen T.M."/>
            <person name="Wayne K.J."/>
            <person name="Tettelin H."/>
            <person name="Glass J.I."/>
            <person name="Rusch D."/>
            <person name="Podicherti R."/>
            <person name="Tsui H.-C.T."/>
            <person name="Winkler M.E."/>
        </authorList>
    </citation>
    <scope>NUCLEOTIDE SEQUENCE</scope>
</reference>
<name>A0A381Y6D4_9ZZZZ</name>
<organism evidence="1">
    <name type="scientific">marine metagenome</name>
    <dbReference type="NCBI Taxonomy" id="408172"/>
    <lineage>
        <taxon>unclassified sequences</taxon>
        <taxon>metagenomes</taxon>
        <taxon>ecological metagenomes</taxon>
    </lineage>
</organism>
<dbReference type="AlphaFoldDB" id="A0A381Y6D4"/>
<accession>A0A381Y6D4</accession>
<evidence type="ECO:0000313" key="1">
    <source>
        <dbReference type="EMBL" id="SVA72450.1"/>
    </source>
</evidence>
<protein>
    <submittedName>
        <fullName evidence="1">Uncharacterized protein</fullName>
    </submittedName>
</protein>